<dbReference type="PROSITE" id="PS50297">
    <property type="entry name" value="ANK_REP_REGION"/>
    <property type="match status" value="2"/>
</dbReference>
<comment type="caution">
    <text evidence="5">The sequence shown here is derived from an EMBL/GenBank/DDBJ whole genome shotgun (WGS) entry which is preliminary data.</text>
</comment>
<dbReference type="PANTHER" id="PTHR24198:SF165">
    <property type="entry name" value="ANKYRIN REPEAT-CONTAINING PROTEIN-RELATED"/>
    <property type="match status" value="1"/>
</dbReference>
<evidence type="ECO:0000313" key="6">
    <source>
        <dbReference type="Proteomes" id="UP000327044"/>
    </source>
</evidence>
<protein>
    <submittedName>
        <fullName evidence="5">Uncharacterized protein</fullName>
    </submittedName>
</protein>
<dbReference type="SUPFAM" id="SSF48403">
    <property type="entry name" value="Ankyrin repeat"/>
    <property type="match status" value="1"/>
</dbReference>
<evidence type="ECO:0000256" key="4">
    <source>
        <dbReference type="SAM" id="SignalP"/>
    </source>
</evidence>
<dbReference type="Gene3D" id="1.25.40.20">
    <property type="entry name" value="Ankyrin repeat-containing domain"/>
    <property type="match status" value="1"/>
</dbReference>
<dbReference type="PANTHER" id="PTHR24198">
    <property type="entry name" value="ANKYRIN REPEAT AND PROTEIN KINASE DOMAIN-CONTAINING PROTEIN"/>
    <property type="match status" value="1"/>
</dbReference>
<dbReference type="AlphaFoldDB" id="A0A5N4ACM1"/>
<dbReference type="PROSITE" id="PS50088">
    <property type="entry name" value="ANK_REPEAT"/>
    <property type="match status" value="2"/>
</dbReference>
<name>A0A5N4ACM1_PHOPY</name>
<keyword evidence="2 3" id="KW-0040">ANK repeat</keyword>
<dbReference type="Pfam" id="PF12796">
    <property type="entry name" value="Ank_2"/>
    <property type="match status" value="1"/>
</dbReference>
<accession>A0A5N4ACM1</accession>
<feature type="signal peptide" evidence="4">
    <location>
        <begin position="1"/>
        <end position="22"/>
    </location>
</feature>
<dbReference type="SMART" id="SM00248">
    <property type="entry name" value="ANK"/>
    <property type="match status" value="3"/>
</dbReference>
<evidence type="ECO:0000256" key="3">
    <source>
        <dbReference type="PROSITE-ProRule" id="PRU00023"/>
    </source>
</evidence>
<feature type="repeat" description="ANK" evidence="3">
    <location>
        <begin position="136"/>
        <end position="168"/>
    </location>
</feature>
<sequence>MCEIIVLSLVLVVLFVAVGVWCRRCVYSDFNKLHGAVFENNVVEAIRLIQKCPGAINRLHPVDGYSAFMRASRKGSTQLVNVMIQFGGDVSVKSVKGESPFYLAVFHHIECPYKEDATCIRALYYAGCDVNATNDKGIAPIHLAANFGHTNLVRWLLKKGASPNLQPYPYLLAQMNGHTVTARLLQNYQLRAIEQAE</sequence>
<dbReference type="InParanoid" id="A0A5N4ACM1"/>
<evidence type="ECO:0000313" key="5">
    <source>
        <dbReference type="EMBL" id="KAB0795075.1"/>
    </source>
</evidence>
<keyword evidence="1" id="KW-0677">Repeat</keyword>
<keyword evidence="4" id="KW-0732">Signal</keyword>
<feature type="repeat" description="ANK" evidence="3">
    <location>
        <begin position="63"/>
        <end position="95"/>
    </location>
</feature>
<evidence type="ECO:0000256" key="2">
    <source>
        <dbReference type="ARBA" id="ARBA00023043"/>
    </source>
</evidence>
<dbReference type="OrthoDB" id="194358at2759"/>
<feature type="chain" id="PRO_5024413341" evidence="4">
    <location>
        <begin position="23"/>
        <end position="197"/>
    </location>
</feature>
<dbReference type="EMBL" id="VVIM01000008">
    <property type="protein sequence ID" value="KAB0795075.1"/>
    <property type="molecule type" value="Genomic_DNA"/>
</dbReference>
<gene>
    <name evidence="5" type="ORF">PPYR_11914</name>
</gene>
<keyword evidence="6" id="KW-1185">Reference proteome</keyword>
<dbReference type="Proteomes" id="UP000327044">
    <property type="component" value="Unassembled WGS sequence"/>
</dbReference>
<dbReference type="InterPro" id="IPR002110">
    <property type="entry name" value="Ankyrin_rpt"/>
</dbReference>
<dbReference type="InterPro" id="IPR036770">
    <property type="entry name" value="Ankyrin_rpt-contain_sf"/>
</dbReference>
<organism evidence="5 6">
    <name type="scientific">Photinus pyralis</name>
    <name type="common">Common eastern firefly</name>
    <name type="synonym">Lampyris pyralis</name>
    <dbReference type="NCBI Taxonomy" id="7054"/>
    <lineage>
        <taxon>Eukaryota</taxon>
        <taxon>Metazoa</taxon>
        <taxon>Ecdysozoa</taxon>
        <taxon>Arthropoda</taxon>
        <taxon>Hexapoda</taxon>
        <taxon>Insecta</taxon>
        <taxon>Pterygota</taxon>
        <taxon>Neoptera</taxon>
        <taxon>Endopterygota</taxon>
        <taxon>Coleoptera</taxon>
        <taxon>Polyphaga</taxon>
        <taxon>Elateriformia</taxon>
        <taxon>Elateroidea</taxon>
        <taxon>Lampyridae</taxon>
        <taxon>Lampyrinae</taxon>
        <taxon>Photinus</taxon>
    </lineage>
</organism>
<reference evidence="5 6" key="1">
    <citation type="journal article" date="2018" name="Elife">
        <title>Firefly genomes illuminate parallel origins of bioluminescence in beetles.</title>
        <authorList>
            <person name="Fallon T.R."/>
            <person name="Lower S.E."/>
            <person name="Chang C.H."/>
            <person name="Bessho-Uehara M."/>
            <person name="Martin G.J."/>
            <person name="Bewick A.J."/>
            <person name="Behringer M."/>
            <person name="Debat H.J."/>
            <person name="Wong I."/>
            <person name="Day J.C."/>
            <person name="Suvorov A."/>
            <person name="Silva C.J."/>
            <person name="Stanger-Hall K.F."/>
            <person name="Hall D.W."/>
            <person name="Schmitz R.J."/>
            <person name="Nelson D.R."/>
            <person name="Lewis S.M."/>
            <person name="Shigenobu S."/>
            <person name="Bybee S.M."/>
            <person name="Larracuente A.M."/>
            <person name="Oba Y."/>
            <person name="Weng J.K."/>
        </authorList>
    </citation>
    <scope>NUCLEOTIDE SEQUENCE [LARGE SCALE GENOMIC DNA]</scope>
    <source>
        <strain evidence="5">1611_PpyrPB1</strain>
        <tissue evidence="5">Whole body</tissue>
    </source>
</reference>
<proteinExistence type="predicted"/>
<evidence type="ECO:0000256" key="1">
    <source>
        <dbReference type="ARBA" id="ARBA00022737"/>
    </source>
</evidence>